<keyword evidence="8" id="KW-0408">Iron</keyword>
<name>A0ABY4CH09_9BACL</name>
<keyword evidence="13" id="KW-1185">Reference proteome</keyword>
<evidence type="ECO:0000256" key="6">
    <source>
        <dbReference type="ARBA" id="ARBA00022691"/>
    </source>
</evidence>
<dbReference type="SUPFAM" id="SSF56014">
    <property type="entry name" value="Nitrite and sulphite reductase 4Fe-4S domain-like"/>
    <property type="match status" value="1"/>
</dbReference>
<dbReference type="NCBIfam" id="TIGR01466">
    <property type="entry name" value="cobJ_cbiH"/>
    <property type="match status" value="1"/>
</dbReference>
<sequence>MPGKILIVGFGPGSFEHITERARGAIEESEVIIGYNTYVDLIRGLLRGQEIVRTGMTEEVSRAQKAVQLAKEGKIVAVISSGDSGVYGMAGLIFEVLIEQGWREGDNPFVEVIPGISSIHSCAALLGAPIMHDACTISLSDHLTPWDVIAKRVEAAAQADFVIALYNPRSGRRTRQIVETQQILLKYRSPKTPVGLVKSAYRDRQNVIRTTLEHMLEHDIGMLTTVIIGNSSTFYHDRLMITPRGYQRKYSLDTLEQKLRPAERLRTENEPWALHAVLLEERQSIRQLADEALAIISGRPAQLMKSNAAHPSVANSAATATSAANADGNEAFFANGHMGEFPSAIFEVAIAPGVANKKFTPAQLACLADMAKEQGELEYTTAHQMILRIPTKDPEAIVAQLQSAGLLLFPIGDVVKVKACDFCDGEKHEGIPYAEELTRRLAGRKVEKELRIGFNGCAMSCYGAVNDDIGLVFRKGTFDLFLGAKTTGRNAQPGRRVAEGIPADRMMEVLETIVRDYETHAFPGERFHKYWKRVGQIAGYVYEENAPAVVAETVCGN</sequence>
<dbReference type="GO" id="GO:0032259">
    <property type="term" value="P:methylation"/>
    <property type="evidence" value="ECO:0007669"/>
    <property type="project" value="UniProtKB-KW"/>
</dbReference>
<dbReference type="Gene3D" id="3.30.950.10">
    <property type="entry name" value="Methyltransferase, Cobalt-precorrin-4 Transmethylase, Domain 2"/>
    <property type="match status" value="1"/>
</dbReference>
<dbReference type="InterPro" id="IPR014777">
    <property type="entry name" value="4pyrrole_Mease_sub1"/>
</dbReference>
<evidence type="ECO:0000256" key="9">
    <source>
        <dbReference type="ARBA" id="ARBA00023014"/>
    </source>
</evidence>
<dbReference type="Proteomes" id="UP000830167">
    <property type="component" value="Chromosome"/>
</dbReference>
<evidence type="ECO:0000256" key="5">
    <source>
        <dbReference type="ARBA" id="ARBA00022679"/>
    </source>
</evidence>
<protein>
    <submittedName>
        <fullName evidence="12">Precorrin-3B C(17)-methyltransferase</fullName>
        <ecNumber evidence="12">2.1.1.131</ecNumber>
    </submittedName>
</protein>
<evidence type="ECO:0000313" key="12">
    <source>
        <dbReference type="EMBL" id="UOF89801.1"/>
    </source>
</evidence>
<dbReference type="PANTHER" id="PTHR47036:SF1">
    <property type="entry name" value="COBALT-FACTOR III C(17)-METHYLTRANSFERASE-RELATED"/>
    <property type="match status" value="1"/>
</dbReference>
<dbReference type="InterPro" id="IPR014776">
    <property type="entry name" value="4pyrrole_Mease_sub2"/>
</dbReference>
<comment type="pathway">
    <text evidence="1">Cofactor biosynthesis; adenosylcobalamin biosynthesis.</text>
</comment>
<evidence type="ECO:0000313" key="13">
    <source>
        <dbReference type="Proteomes" id="UP000830167"/>
    </source>
</evidence>
<feature type="domain" description="Tetrapyrrole methylase" evidence="10">
    <location>
        <begin position="4"/>
        <end position="214"/>
    </location>
</feature>
<dbReference type="InterPro" id="IPR006066">
    <property type="entry name" value="NO2/SO3_Rdtase_FeS/sirohaem_BS"/>
</dbReference>
<dbReference type="EC" id="2.1.1.131" evidence="12"/>
<accession>A0ABY4CH09</accession>
<dbReference type="Pfam" id="PF01077">
    <property type="entry name" value="NIR_SIR"/>
    <property type="match status" value="1"/>
</dbReference>
<reference evidence="12" key="1">
    <citation type="submission" date="2021-12" db="EMBL/GenBank/DDBJ databases">
        <title>Alicyclobacillaceae gen. nov., sp. nov., isolated from chalcocite enrichment system.</title>
        <authorList>
            <person name="Jiang Z."/>
        </authorList>
    </citation>
    <scope>NUCLEOTIDE SEQUENCE</scope>
    <source>
        <strain evidence="12">MYW30-H2</strain>
    </source>
</reference>
<keyword evidence="2" id="KW-0004">4Fe-4S</keyword>
<evidence type="ECO:0000256" key="7">
    <source>
        <dbReference type="ARBA" id="ARBA00022723"/>
    </source>
</evidence>
<proteinExistence type="predicted"/>
<keyword evidence="6" id="KW-0949">S-adenosyl-L-methionine</keyword>
<keyword evidence="7" id="KW-0479">Metal-binding</keyword>
<dbReference type="PANTHER" id="PTHR47036">
    <property type="entry name" value="COBALT-FACTOR III C(17)-METHYLTRANSFERASE-RELATED"/>
    <property type="match status" value="1"/>
</dbReference>
<dbReference type="PROSITE" id="PS00365">
    <property type="entry name" value="NIR_SIR"/>
    <property type="match status" value="1"/>
</dbReference>
<evidence type="ECO:0000259" key="11">
    <source>
        <dbReference type="Pfam" id="PF01077"/>
    </source>
</evidence>
<dbReference type="CDD" id="cd11646">
    <property type="entry name" value="Precorrin_3B_C17_MT"/>
    <property type="match status" value="1"/>
</dbReference>
<dbReference type="EMBL" id="CP089291">
    <property type="protein sequence ID" value="UOF89801.1"/>
    <property type="molecule type" value="Genomic_DNA"/>
</dbReference>
<keyword evidence="9" id="KW-0411">Iron-sulfur</keyword>
<dbReference type="InterPro" id="IPR045854">
    <property type="entry name" value="NO2/SO3_Rdtase_4Fe4S_sf"/>
</dbReference>
<evidence type="ECO:0000256" key="8">
    <source>
        <dbReference type="ARBA" id="ARBA00023004"/>
    </source>
</evidence>
<gene>
    <name evidence="12" type="primary">cobJ</name>
    <name evidence="12" type="ORF">LSG31_18285</name>
</gene>
<evidence type="ECO:0000259" key="10">
    <source>
        <dbReference type="Pfam" id="PF00590"/>
    </source>
</evidence>
<dbReference type="InterPro" id="IPR051810">
    <property type="entry name" value="Precorrin_MeTrfase"/>
</dbReference>
<dbReference type="SUPFAM" id="SSF53790">
    <property type="entry name" value="Tetrapyrrole methylase"/>
    <property type="match status" value="1"/>
</dbReference>
<evidence type="ECO:0000256" key="2">
    <source>
        <dbReference type="ARBA" id="ARBA00022485"/>
    </source>
</evidence>
<keyword evidence="4 12" id="KW-0489">Methyltransferase</keyword>
<dbReference type="RefSeq" id="WP_347436492.1">
    <property type="nucleotide sequence ID" value="NZ_CP089291.1"/>
</dbReference>
<dbReference type="InterPro" id="IPR006363">
    <property type="entry name" value="Cbl_synth_CobJ/CibH_dom"/>
</dbReference>
<keyword evidence="5 12" id="KW-0808">Transferase</keyword>
<dbReference type="Gene3D" id="3.30.413.10">
    <property type="entry name" value="Sulfite Reductase Hemoprotein, domain 1"/>
    <property type="match status" value="1"/>
</dbReference>
<evidence type="ECO:0000256" key="1">
    <source>
        <dbReference type="ARBA" id="ARBA00004953"/>
    </source>
</evidence>
<evidence type="ECO:0000256" key="3">
    <source>
        <dbReference type="ARBA" id="ARBA00022573"/>
    </source>
</evidence>
<dbReference type="Gene3D" id="3.40.1010.10">
    <property type="entry name" value="Cobalt-precorrin-4 Transmethylase, Domain 1"/>
    <property type="match status" value="1"/>
</dbReference>
<dbReference type="InterPro" id="IPR000878">
    <property type="entry name" value="4pyrrol_Mease"/>
</dbReference>
<dbReference type="InterPro" id="IPR006067">
    <property type="entry name" value="NO2/SO3_Rdtase_4Fe4S_dom"/>
</dbReference>
<keyword evidence="3" id="KW-0169">Cobalamin biosynthesis</keyword>
<dbReference type="InterPro" id="IPR035996">
    <property type="entry name" value="4pyrrol_Methylase_sf"/>
</dbReference>
<dbReference type="GO" id="GO:0030789">
    <property type="term" value="F:precorrin-3B C17-methyltransferase activity"/>
    <property type="evidence" value="ECO:0007669"/>
    <property type="project" value="UniProtKB-EC"/>
</dbReference>
<organism evidence="12 13">
    <name type="scientific">Fodinisporobacter ferrooxydans</name>
    <dbReference type="NCBI Taxonomy" id="2901836"/>
    <lineage>
        <taxon>Bacteria</taxon>
        <taxon>Bacillati</taxon>
        <taxon>Bacillota</taxon>
        <taxon>Bacilli</taxon>
        <taxon>Bacillales</taxon>
        <taxon>Alicyclobacillaceae</taxon>
        <taxon>Fodinisporobacter</taxon>
    </lineage>
</organism>
<feature type="domain" description="Nitrite/sulphite reductase 4Fe-4S" evidence="11">
    <location>
        <begin position="434"/>
        <end position="535"/>
    </location>
</feature>
<evidence type="ECO:0000256" key="4">
    <source>
        <dbReference type="ARBA" id="ARBA00022603"/>
    </source>
</evidence>
<dbReference type="Pfam" id="PF00590">
    <property type="entry name" value="TP_methylase"/>
    <property type="match status" value="1"/>
</dbReference>